<dbReference type="HAMAP" id="MF_00279">
    <property type="entry name" value="PdxJ"/>
    <property type="match status" value="1"/>
</dbReference>
<comment type="similarity">
    <text evidence="4">Belongs to the PNP synthase family.</text>
</comment>
<feature type="binding site" evidence="4">
    <location>
        <position position="105"/>
    </location>
    <ligand>
        <name>1-deoxy-D-xylulose 5-phosphate</name>
        <dbReference type="ChEBI" id="CHEBI:57792"/>
    </ligand>
</feature>
<dbReference type="EMBL" id="CP007142">
    <property type="protein sequence ID" value="AJQ93280.1"/>
    <property type="molecule type" value="Genomic_DNA"/>
</dbReference>
<dbReference type="InterPro" id="IPR013785">
    <property type="entry name" value="Aldolase_TIM"/>
</dbReference>
<dbReference type="SUPFAM" id="SSF63892">
    <property type="entry name" value="Pyridoxine 5'-phosphate synthase"/>
    <property type="match status" value="1"/>
</dbReference>
<dbReference type="Proteomes" id="UP000032266">
    <property type="component" value="Chromosome"/>
</dbReference>
<dbReference type="KEGG" id="gsn:YC6258_01232"/>
<feature type="active site" description="Proton acceptor" evidence="4">
    <location>
        <position position="75"/>
    </location>
</feature>
<dbReference type="UniPathway" id="UPA00244">
    <property type="reaction ID" value="UER00313"/>
</dbReference>
<dbReference type="CDD" id="cd00003">
    <property type="entry name" value="PNPsynthase"/>
    <property type="match status" value="1"/>
</dbReference>
<keyword evidence="3 4" id="KW-0664">Pyridoxine biosynthesis</keyword>
<comment type="catalytic activity">
    <reaction evidence="4">
        <text>3-amino-2-oxopropyl phosphate + 1-deoxy-D-xylulose 5-phosphate = pyridoxine 5'-phosphate + phosphate + 2 H2O + H(+)</text>
        <dbReference type="Rhea" id="RHEA:15265"/>
        <dbReference type="ChEBI" id="CHEBI:15377"/>
        <dbReference type="ChEBI" id="CHEBI:15378"/>
        <dbReference type="ChEBI" id="CHEBI:43474"/>
        <dbReference type="ChEBI" id="CHEBI:57279"/>
        <dbReference type="ChEBI" id="CHEBI:57792"/>
        <dbReference type="ChEBI" id="CHEBI:58589"/>
        <dbReference type="EC" id="2.6.99.2"/>
    </reaction>
</comment>
<keyword evidence="2 4" id="KW-0808">Transferase</keyword>
<dbReference type="PANTHER" id="PTHR30456:SF0">
    <property type="entry name" value="PYRIDOXINE 5'-PHOSPHATE SYNTHASE"/>
    <property type="match status" value="1"/>
</dbReference>
<dbReference type="NCBIfam" id="TIGR00559">
    <property type="entry name" value="pdxJ"/>
    <property type="match status" value="1"/>
</dbReference>
<comment type="caution">
    <text evidence="4">Lacks conserved residue(s) required for the propagation of feature annotation.</text>
</comment>
<feature type="active site" description="Proton donor" evidence="4">
    <location>
        <position position="196"/>
    </location>
</feature>
<dbReference type="HOGENOM" id="CLU_074563_1_0_6"/>
<evidence type="ECO:0000256" key="1">
    <source>
        <dbReference type="ARBA" id="ARBA00022490"/>
    </source>
</evidence>
<dbReference type="Pfam" id="PF03740">
    <property type="entry name" value="PdxJ"/>
    <property type="match status" value="1"/>
</dbReference>
<dbReference type="PATRIC" id="fig|1445510.3.peg.1202"/>
<feature type="site" description="Transition state stabilizer" evidence="4">
    <location>
        <position position="156"/>
    </location>
</feature>
<organism evidence="6 7">
    <name type="scientific">Gynuella sunshinyii YC6258</name>
    <dbReference type="NCBI Taxonomy" id="1445510"/>
    <lineage>
        <taxon>Bacteria</taxon>
        <taxon>Pseudomonadati</taxon>
        <taxon>Pseudomonadota</taxon>
        <taxon>Gammaproteobacteria</taxon>
        <taxon>Oceanospirillales</taxon>
        <taxon>Saccharospirillaceae</taxon>
        <taxon>Gynuella</taxon>
    </lineage>
</organism>
<dbReference type="InterPro" id="IPR036130">
    <property type="entry name" value="Pyridoxine-5'_phos_synth"/>
</dbReference>
<dbReference type="EC" id="2.6.99.2" evidence="4 5"/>
<evidence type="ECO:0000256" key="5">
    <source>
        <dbReference type="NCBIfam" id="TIGR00559"/>
    </source>
</evidence>
<sequence>MPTALSVNLNKIALLRNSRGRDYPSILKFGRRALQNGARGLTIHPRPDQRHARYQDAYDLRALLEEFQEAELNIEGNPIDEFMDMVLDVGPDQCTLVPDQPGQITSDHGYDLDMDTETLKPVIEKLKRFDVRVSLFMDPVPENMAKARAIGADRVELYTESWAQAFMTPQEDQVYEQFRLSVLAAREAGLEVNAGHDLDLQNLAMFLTIPDIAEVSIGHALTVEALESGYDSVIRQYAAICSLSMESRPNKDF</sequence>
<protein>
    <recommendedName>
        <fullName evidence="4 5">Pyridoxine 5'-phosphate synthase</fullName>
        <shortName evidence="4">PNP synthase</shortName>
        <ecNumber evidence="4 5">2.6.99.2</ecNumber>
    </recommendedName>
</protein>
<comment type="function">
    <text evidence="4">Catalyzes the complicated ring closure reaction between the two acyclic compounds 1-deoxy-D-xylulose-5-phosphate (DXP) and 3-amino-2-oxopropyl phosphate (1-amino-acetone-3-phosphate or AAP) to form pyridoxine 5'-phosphate (PNP) and inorganic phosphate.</text>
</comment>
<gene>
    <name evidence="4" type="primary">pdxJ</name>
    <name evidence="6" type="ORF">YC6258_01232</name>
</gene>
<feature type="binding site" evidence="4">
    <location>
        <begin position="218"/>
        <end position="219"/>
    </location>
    <ligand>
        <name>3-amino-2-oxopropyl phosphate</name>
        <dbReference type="ChEBI" id="CHEBI:57279"/>
    </ligand>
</feature>
<dbReference type="GO" id="GO:0033856">
    <property type="term" value="F:pyridoxine 5'-phosphate synthase activity"/>
    <property type="evidence" value="ECO:0007669"/>
    <property type="project" value="UniProtKB-UniRule"/>
</dbReference>
<dbReference type="NCBIfam" id="NF003626">
    <property type="entry name" value="PRK05265.1-4"/>
    <property type="match status" value="1"/>
</dbReference>
<accession>A0A0C5V1A5</accession>
<dbReference type="PANTHER" id="PTHR30456">
    <property type="entry name" value="PYRIDOXINE 5'-PHOSPHATE SYNTHASE"/>
    <property type="match status" value="1"/>
</dbReference>
<dbReference type="AlphaFoldDB" id="A0A0C5V1A5"/>
<dbReference type="InterPro" id="IPR004569">
    <property type="entry name" value="PyrdxlP_synth_PdxJ"/>
</dbReference>
<comment type="pathway">
    <text evidence="4">Cofactor biosynthesis; pyridoxine 5'-phosphate biosynthesis; pyridoxine 5'-phosphate from D-erythrose 4-phosphate: step 5/5.</text>
</comment>
<name>A0A0C5V1A5_9GAMM</name>
<reference evidence="6 7" key="1">
    <citation type="submission" date="2014-01" db="EMBL/GenBank/DDBJ databases">
        <title>Full genme sequencing of cellulolytic bacterium Gynuella sunshinyii YC6258T gen. nov., sp. nov.</title>
        <authorList>
            <person name="Khan H."/>
            <person name="Chung E.J."/>
            <person name="Chung Y.R."/>
        </authorList>
    </citation>
    <scope>NUCLEOTIDE SEQUENCE [LARGE SCALE GENOMIC DNA]</scope>
    <source>
        <strain evidence="6 7">YC6258</strain>
    </source>
</reference>
<feature type="binding site" evidence="4">
    <location>
        <position position="8"/>
    </location>
    <ligand>
        <name>3-amino-2-oxopropyl phosphate</name>
        <dbReference type="ChEBI" id="CHEBI:57279"/>
    </ligand>
</feature>
<evidence type="ECO:0000256" key="2">
    <source>
        <dbReference type="ARBA" id="ARBA00022679"/>
    </source>
</evidence>
<proteinExistence type="inferred from homology"/>
<dbReference type="STRING" id="1445510.YC6258_01232"/>
<feature type="binding site" evidence="4">
    <location>
        <position position="51"/>
    </location>
    <ligand>
        <name>1-deoxy-D-xylulose 5-phosphate</name>
        <dbReference type="ChEBI" id="CHEBI:57792"/>
    </ligand>
</feature>
<feature type="binding site" evidence="4">
    <location>
        <position position="46"/>
    </location>
    <ligand>
        <name>1-deoxy-D-xylulose 5-phosphate</name>
        <dbReference type="ChEBI" id="CHEBI:57792"/>
    </ligand>
</feature>
<dbReference type="OrthoDB" id="9806590at2"/>
<feature type="binding site" evidence="4">
    <location>
        <position position="197"/>
    </location>
    <ligand>
        <name>3-amino-2-oxopropyl phosphate</name>
        <dbReference type="ChEBI" id="CHEBI:57279"/>
    </ligand>
</feature>
<dbReference type="Gene3D" id="3.20.20.70">
    <property type="entry name" value="Aldolase class I"/>
    <property type="match status" value="1"/>
</dbReference>
<keyword evidence="1 4" id="KW-0963">Cytoplasm</keyword>
<comment type="subunit">
    <text evidence="4">Homooctamer; tetramer of dimers.</text>
</comment>
<dbReference type="GO" id="GO:0008615">
    <property type="term" value="P:pyridoxine biosynthetic process"/>
    <property type="evidence" value="ECO:0007669"/>
    <property type="project" value="UniProtKB-UniRule"/>
</dbReference>
<evidence type="ECO:0000256" key="3">
    <source>
        <dbReference type="ARBA" id="ARBA00023096"/>
    </source>
</evidence>
<evidence type="ECO:0000313" key="7">
    <source>
        <dbReference type="Proteomes" id="UP000032266"/>
    </source>
</evidence>
<feature type="binding site" evidence="4">
    <location>
        <position position="19"/>
    </location>
    <ligand>
        <name>3-amino-2-oxopropyl phosphate</name>
        <dbReference type="ChEBI" id="CHEBI:57279"/>
    </ligand>
</feature>
<keyword evidence="7" id="KW-1185">Reference proteome</keyword>
<evidence type="ECO:0000256" key="4">
    <source>
        <dbReference type="HAMAP-Rule" id="MF_00279"/>
    </source>
</evidence>
<dbReference type="GO" id="GO:0005829">
    <property type="term" value="C:cytosol"/>
    <property type="evidence" value="ECO:0007669"/>
    <property type="project" value="TreeGrafter"/>
</dbReference>
<dbReference type="RefSeq" id="WP_044616126.1">
    <property type="nucleotide sequence ID" value="NZ_CP007142.1"/>
</dbReference>
<evidence type="ECO:0000313" key="6">
    <source>
        <dbReference type="EMBL" id="AJQ93280.1"/>
    </source>
</evidence>
<feature type="active site" description="Proton acceptor" evidence="4">
    <location>
        <position position="44"/>
    </location>
</feature>
<comment type="subcellular location">
    <subcellularLocation>
        <location evidence="4">Cytoplasm</location>
    </subcellularLocation>
</comment>